<protein>
    <submittedName>
        <fullName evidence="2">Uncharacterized protein</fullName>
    </submittedName>
</protein>
<dbReference type="OrthoDB" id="6385648at2"/>
<evidence type="ECO:0000256" key="1">
    <source>
        <dbReference type="SAM" id="Coils"/>
    </source>
</evidence>
<evidence type="ECO:0000313" key="3">
    <source>
        <dbReference type="Proteomes" id="UP000256999"/>
    </source>
</evidence>
<gene>
    <name evidence="2" type="ORF">DXX92_02920</name>
</gene>
<sequence length="197" mass="22085">MKRIKLVIGLFAINLLIGCSHLILPSSPTSSQPQESHSIDANARVNSIGQLNLSGYYQWLKGLEPEQLASEVALQQSRKTQDNPDADLFLLLLRSLPSTSIHNPYTAKAMLNQGEFNQYIYANVSPADLAFVTMLRDQLNQQLLLIQANEKTIEQSQQEIAKLTVKLAMYQQANTSLNEKLEQLKAIEAQLNAREHQ</sequence>
<dbReference type="AlphaFoldDB" id="A0A3E0UBY5"/>
<dbReference type="RefSeq" id="WP_115999063.1">
    <property type="nucleotide sequence ID" value="NZ_QUOV01000001.1"/>
</dbReference>
<keyword evidence="1" id="KW-0175">Coiled coil</keyword>
<dbReference type="PROSITE" id="PS51257">
    <property type="entry name" value="PROKAR_LIPOPROTEIN"/>
    <property type="match status" value="1"/>
</dbReference>
<name>A0A3E0UBY5_9GAMM</name>
<dbReference type="Proteomes" id="UP000256999">
    <property type="component" value="Unassembled WGS sequence"/>
</dbReference>
<feature type="coiled-coil region" evidence="1">
    <location>
        <begin position="146"/>
        <end position="197"/>
    </location>
</feature>
<reference evidence="2 3" key="1">
    <citation type="submission" date="2018-08" db="EMBL/GenBank/DDBJ databases">
        <title>Thalassotalea euphylliae genome.</title>
        <authorList>
            <person name="Summers S."/>
            <person name="Rice S.A."/>
            <person name="Freckelton M.L."/>
            <person name="Nedved B.T."/>
            <person name="Hadfield M.G."/>
        </authorList>
    </citation>
    <scope>NUCLEOTIDE SEQUENCE [LARGE SCALE GENOMIC DNA]</scope>
    <source>
        <strain evidence="2 3">H2</strain>
    </source>
</reference>
<comment type="caution">
    <text evidence="2">The sequence shown here is derived from an EMBL/GenBank/DDBJ whole genome shotgun (WGS) entry which is preliminary data.</text>
</comment>
<organism evidence="2 3">
    <name type="scientific">Thalassotalea euphylliae</name>
    <dbReference type="NCBI Taxonomy" id="1655234"/>
    <lineage>
        <taxon>Bacteria</taxon>
        <taxon>Pseudomonadati</taxon>
        <taxon>Pseudomonadota</taxon>
        <taxon>Gammaproteobacteria</taxon>
        <taxon>Alteromonadales</taxon>
        <taxon>Colwelliaceae</taxon>
        <taxon>Thalassotalea</taxon>
    </lineage>
</organism>
<evidence type="ECO:0000313" key="2">
    <source>
        <dbReference type="EMBL" id="REL34386.1"/>
    </source>
</evidence>
<dbReference type="EMBL" id="QUOV01000001">
    <property type="protein sequence ID" value="REL34386.1"/>
    <property type="molecule type" value="Genomic_DNA"/>
</dbReference>
<accession>A0A3E0UBY5</accession>
<proteinExistence type="predicted"/>